<dbReference type="EMBL" id="CAUYUJ010001627">
    <property type="protein sequence ID" value="CAK0796802.1"/>
    <property type="molecule type" value="Genomic_DNA"/>
</dbReference>
<organism evidence="3 4">
    <name type="scientific">Prorocentrum cordatum</name>
    <dbReference type="NCBI Taxonomy" id="2364126"/>
    <lineage>
        <taxon>Eukaryota</taxon>
        <taxon>Sar</taxon>
        <taxon>Alveolata</taxon>
        <taxon>Dinophyceae</taxon>
        <taxon>Prorocentrales</taxon>
        <taxon>Prorocentraceae</taxon>
        <taxon>Prorocentrum</taxon>
    </lineage>
</organism>
<evidence type="ECO:0000256" key="1">
    <source>
        <dbReference type="SAM" id="MobiDB-lite"/>
    </source>
</evidence>
<feature type="non-terminal residue" evidence="3">
    <location>
        <position position="1"/>
    </location>
</feature>
<name>A0ABN9PY97_9DINO</name>
<feature type="compositionally biased region" description="Low complexity" evidence="1">
    <location>
        <begin position="21"/>
        <end position="37"/>
    </location>
</feature>
<feature type="region of interest" description="Disordered" evidence="1">
    <location>
        <begin position="21"/>
        <end position="43"/>
    </location>
</feature>
<comment type="caution">
    <text evidence="3">The sequence shown here is derived from an EMBL/GenBank/DDBJ whole genome shotgun (WGS) entry which is preliminary data.</text>
</comment>
<evidence type="ECO:0000256" key="2">
    <source>
        <dbReference type="SAM" id="SignalP"/>
    </source>
</evidence>
<gene>
    <name evidence="3" type="ORF">PCOR1329_LOCUS6083</name>
</gene>
<evidence type="ECO:0000313" key="4">
    <source>
        <dbReference type="Proteomes" id="UP001189429"/>
    </source>
</evidence>
<reference evidence="3" key="1">
    <citation type="submission" date="2023-10" db="EMBL/GenBank/DDBJ databases">
        <authorList>
            <person name="Chen Y."/>
            <person name="Shah S."/>
            <person name="Dougan E. K."/>
            <person name="Thang M."/>
            <person name="Chan C."/>
        </authorList>
    </citation>
    <scope>NUCLEOTIDE SEQUENCE [LARGE SCALE GENOMIC DNA]</scope>
</reference>
<sequence length="151" mass="15962">APRRSWASVLSFGWLGGLLRRGQRGPQDGPPVEVAEVSPPPRDLQAGELVDGLRQALAAGRQRGPEGRSAGDGLLRALVRLQRSRLITTGLLRFANTCVQFLPAGCVRALLLAIERGDPASGMNAALALLVVLSAKAVIENQFFYPGATSP</sequence>
<evidence type="ECO:0000313" key="3">
    <source>
        <dbReference type="EMBL" id="CAK0796802.1"/>
    </source>
</evidence>
<feature type="chain" id="PRO_5046888038" description="Protein RFT1 homolog" evidence="2">
    <location>
        <begin position="25"/>
        <end position="151"/>
    </location>
</feature>
<feature type="signal peptide" evidence="2">
    <location>
        <begin position="1"/>
        <end position="24"/>
    </location>
</feature>
<protein>
    <recommendedName>
        <fullName evidence="5">Protein RFT1 homolog</fullName>
    </recommendedName>
</protein>
<proteinExistence type="predicted"/>
<accession>A0ABN9PY97</accession>
<keyword evidence="2" id="KW-0732">Signal</keyword>
<keyword evidence="4" id="KW-1185">Reference proteome</keyword>
<dbReference type="Proteomes" id="UP001189429">
    <property type="component" value="Unassembled WGS sequence"/>
</dbReference>
<evidence type="ECO:0008006" key="5">
    <source>
        <dbReference type="Google" id="ProtNLM"/>
    </source>
</evidence>